<dbReference type="InterPro" id="IPR050768">
    <property type="entry name" value="UPF0353/GerABKA_families"/>
</dbReference>
<dbReference type="PANTHER" id="PTHR22550">
    <property type="entry name" value="SPORE GERMINATION PROTEIN"/>
    <property type="match status" value="1"/>
</dbReference>
<feature type="transmembrane region" description="Helical" evidence="5">
    <location>
        <begin position="59"/>
        <end position="77"/>
    </location>
</feature>
<evidence type="ECO:0000256" key="4">
    <source>
        <dbReference type="ARBA" id="ARBA00023136"/>
    </source>
</evidence>
<reference evidence="7 8" key="1">
    <citation type="submission" date="2020-08" db="EMBL/GenBank/DDBJ databases">
        <title>Genome sequence of Diaphorobacter aerolatus KACC 16536T.</title>
        <authorList>
            <person name="Hyun D.-W."/>
            <person name="Bae J.-W."/>
        </authorList>
    </citation>
    <scope>NUCLEOTIDE SEQUENCE [LARGE SCALE GENOMIC DNA]</scope>
    <source>
        <strain evidence="7 8">KACC 16536</strain>
    </source>
</reference>
<dbReference type="EMBL" id="CP060783">
    <property type="protein sequence ID" value="QNP49805.1"/>
    <property type="molecule type" value="Genomic_DNA"/>
</dbReference>
<keyword evidence="8" id="KW-1185">Reference proteome</keyword>
<dbReference type="Proteomes" id="UP000516028">
    <property type="component" value="Chromosome"/>
</dbReference>
<feature type="transmembrane region" description="Helical" evidence="5">
    <location>
        <begin position="321"/>
        <end position="344"/>
    </location>
</feature>
<organism evidence="7 8">
    <name type="scientific">Diaphorobacter aerolatus</name>
    <dbReference type="NCBI Taxonomy" id="1288495"/>
    <lineage>
        <taxon>Bacteria</taxon>
        <taxon>Pseudomonadati</taxon>
        <taxon>Pseudomonadota</taxon>
        <taxon>Betaproteobacteria</taxon>
        <taxon>Burkholderiales</taxon>
        <taxon>Comamonadaceae</taxon>
        <taxon>Diaphorobacter</taxon>
    </lineage>
</organism>
<feature type="domain" description="VWFA" evidence="6">
    <location>
        <begin position="87"/>
        <end position="312"/>
    </location>
</feature>
<feature type="transmembrane region" description="Helical" evidence="5">
    <location>
        <begin position="169"/>
        <end position="187"/>
    </location>
</feature>
<evidence type="ECO:0000256" key="3">
    <source>
        <dbReference type="ARBA" id="ARBA00022989"/>
    </source>
</evidence>
<evidence type="ECO:0000256" key="1">
    <source>
        <dbReference type="ARBA" id="ARBA00022475"/>
    </source>
</evidence>
<dbReference type="Pfam" id="PF07584">
    <property type="entry name" value="BatA"/>
    <property type="match status" value="1"/>
</dbReference>
<evidence type="ECO:0000313" key="7">
    <source>
        <dbReference type="EMBL" id="QNP49805.1"/>
    </source>
</evidence>
<dbReference type="InterPro" id="IPR002035">
    <property type="entry name" value="VWF_A"/>
</dbReference>
<feature type="transmembrane region" description="Helical" evidence="5">
    <location>
        <begin position="6"/>
        <end position="25"/>
    </location>
</feature>
<dbReference type="Pfam" id="PF13519">
    <property type="entry name" value="VWA_2"/>
    <property type="match status" value="1"/>
</dbReference>
<keyword evidence="2 5" id="KW-0812">Transmembrane</keyword>
<dbReference type="RefSeq" id="WP_187725345.1">
    <property type="nucleotide sequence ID" value="NZ_CP060783.1"/>
</dbReference>
<dbReference type="SUPFAM" id="SSF53300">
    <property type="entry name" value="vWA-like"/>
    <property type="match status" value="1"/>
</dbReference>
<protein>
    <submittedName>
        <fullName evidence="7">VWA domain-containing protein</fullName>
    </submittedName>
</protein>
<evidence type="ECO:0000256" key="5">
    <source>
        <dbReference type="SAM" id="Phobius"/>
    </source>
</evidence>
<dbReference type="InterPro" id="IPR036465">
    <property type="entry name" value="vWFA_dom_sf"/>
</dbReference>
<name>A0A7H0GND9_9BURK</name>
<evidence type="ECO:0000313" key="8">
    <source>
        <dbReference type="Proteomes" id="UP000516028"/>
    </source>
</evidence>
<dbReference type="KEGG" id="daer:H9K75_07840"/>
<proteinExistence type="predicted"/>
<keyword evidence="3 5" id="KW-1133">Transmembrane helix</keyword>
<dbReference type="SMART" id="SM00327">
    <property type="entry name" value="VWA"/>
    <property type="match status" value="1"/>
</dbReference>
<dbReference type="InterPro" id="IPR024163">
    <property type="entry name" value="Aerotolerance_reg_N"/>
</dbReference>
<sequence length="348" mass="37765">MAFLWPGMLWLLLLLPLLVLVYWLAQRRRRTTALDYPALSLVREAMGVGQRMRRHIPPLLCFIGLAALLLAAARPLAKLSLPSDKQTIVLAMDVSGSMRATDVEPNRLVAAQNAAKAFIAALPRNVRVSVVAFAGTAQIAQLPTQNHEDLNAAIDSFQLQRGTATGNGILMALAAIFPGSGIDLAALSGRDGMHTRSIDEAMNNDARRAPPAPVEPGSFNSAAIVMLSDGQRNTGVDPMLAAQWAADRGVRVYTVGVGTPEGTVIEFEGWSMRVRLDEETLKTVAKVTKAEYFHAATAQDLLKVYETLHSRLTLEKRETEIASLLSLAGALFIILAATLSLWWYGRVM</sequence>
<evidence type="ECO:0000259" key="6">
    <source>
        <dbReference type="PROSITE" id="PS50234"/>
    </source>
</evidence>
<keyword evidence="1" id="KW-1003">Cell membrane</keyword>
<keyword evidence="4 5" id="KW-0472">Membrane</keyword>
<accession>A0A7H0GND9</accession>
<dbReference type="PANTHER" id="PTHR22550:SF5">
    <property type="entry name" value="LEUCINE ZIPPER PROTEIN 4"/>
    <property type="match status" value="1"/>
</dbReference>
<dbReference type="PROSITE" id="PS50234">
    <property type="entry name" value="VWFA"/>
    <property type="match status" value="1"/>
</dbReference>
<evidence type="ECO:0000256" key="2">
    <source>
        <dbReference type="ARBA" id="ARBA00022692"/>
    </source>
</evidence>
<gene>
    <name evidence="7" type="ORF">H9K75_07840</name>
</gene>
<dbReference type="AlphaFoldDB" id="A0A7H0GND9"/>
<dbReference type="Gene3D" id="3.40.50.410">
    <property type="entry name" value="von Willebrand factor, type A domain"/>
    <property type="match status" value="1"/>
</dbReference>